<dbReference type="InterPro" id="IPR050367">
    <property type="entry name" value="APC_superfamily"/>
</dbReference>
<feature type="transmembrane region" description="Helical" evidence="6">
    <location>
        <begin position="386"/>
        <end position="411"/>
    </location>
</feature>
<sequence>MLTGSSTEISTFKGEQRALRADRIGAPALLLSVLAATAPLMVVAGVVPTTFGAMGIVGVPLLFVIVGAVLALFSFGYAEMSRHVHNAGALYAYISRGLGSTMGAGASYVALFAYSIMQIGTYGIFGFEISGQIAEHWQHNVAWWIPALCGVAITAVFGALKIDLNARTLGVLLLIETVLTLVFDFSFVTDPGPQGVSLHAFSPGTLSGAGLGTALCFVIAGFVGFEQAPVYAEETSDPQRVVSKVMFLAIGFATVFFAFSSWAITVATGPAHVVGDSQKQSANLIFALNQDRLGNGFTDVLNVFFITGIFASMLSFHNVVARYAFAMGRDGLLPSAVGRTAKSSGAPAMGSFLQSVVSLAVVIVFAVTDDKPNGDPTAPVLRLFTWAGNVGALGVVLLMGTAAVAVIAFFVKRGAAGVQAWRLVTSGVAAVALGVIFVYSVKDFSVLLGANPGHGLRWILPGIIALAAVIGLVYGLVLRVKRPEVHARIGQGNEAFQLEKAAAAASAAAAPAGPAEGSGTPA</sequence>
<evidence type="ECO:0000256" key="1">
    <source>
        <dbReference type="ARBA" id="ARBA00004651"/>
    </source>
</evidence>
<proteinExistence type="predicted"/>
<dbReference type="PANTHER" id="PTHR42770:SF16">
    <property type="entry name" value="AMINO ACID PERMEASE"/>
    <property type="match status" value="1"/>
</dbReference>
<gene>
    <name evidence="7" type="ORF">V2S66_10145</name>
</gene>
<dbReference type="PANTHER" id="PTHR42770">
    <property type="entry name" value="AMINO ACID TRANSPORTER-RELATED"/>
    <property type="match status" value="1"/>
</dbReference>
<protein>
    <submittedName>
        <fullName evidence="7">APC family permease</fullName>
    </submittedName>
</protein>
<keyword evidence="5 6" id="KW-0472">Membrane</keyword>
<evidence type="ECO:0000313" key="8">
    <source>
        <dbReference type="Proteomes" id="UP001344658"/>
    </source>
</evidence>
<dbReference type="InterPro" id="IPR002293">
    <property type="entry name" value="AA/rel_permease1"/>
</dbReference>
<feature type="transmembrane region" description="Helical" evidence="6">
    <location>
        <begin position="98"/>
        <end position="121"/>
    </location>
</feature>
<feature type="transmembrane region" description="Helical" evidence="6">
    <location>
        <begin position="459"/>
        <end position="478"/>
    </location>
</feature>
<feature type="transmembrane region" description="Helical" evidence="6">
    <location>
        <begin position="141"/>
        <end position="162"/>
    </location>
</feature>
<dbReference type="PIRSF" id="PIRSF006060">
    <property type="entry name" value="AA_transporter"/>
    <property type="match status" value="1"/>
</dbReference>
<reference evidence="7 8" key="1">
    <citation type="submission" date="2023-12" db="EMBL/GenBank/DDBJ databases">
        <title>Streptomyces sp. V4-01.</title>
        <authorList>
            <person name="Somphong A."/>
            <person name="Phongsopitanun W."/>
        </authorList>
    </citation>
    <scope>NUCLEOTIDE SEQUENCE [LARGE SCALE GENOMIC DNA]</scope>
    <source>
        <strain evidence="7 8">V4-01</strain>
    </source>
</reference>
<comment type="caution">
    <text evidence="7">The sequence shown here is derived from an EMBL/GenBank/DDBJ whole genome shotgun (WGS) entry which is preliminary data.</text>
</comment>
<feature type="transmembrane region" description="Helical" evidence="6">
    <location>
        <begin position="26"/>
        <end position="47"/>
    </location>
</feature>
<feature type="transmembrane region" description="Helical" evidence="6">
    <location>
        <begin position="303"/>
        <end position="325"/>
    </location>
</feature>
<evidence type="ECO:0000313" key="7">
    <source>
        <dbReference type="EMBL" id="MEE4542320.1"/>
    </source>
</evidence>
<keyword evidence="8" id="KW-1185">Reference proteome</keyword>
<comment type="subcellular location">
    <subcellularLocation>
        <location evidence="1">Cell membrane</location>
        <topology evidence="1">Multi-pass membrane protein</topology>
    </subcellularLocation>
</comment>
<keyword evidence="2" id="KW-1003">Cell membrane</keyword>
<feature type="transmembrane region" description="Helical" evidence="6">
    <location>
        <begin position="169"/>
        <end position="188"/>
    </location>
</feature>
<feature type="transmembrane region" description="Helical" evidence="6">
    <location>
        <begin position="346"/>
        <end position="366"/>
    </location>
</feature>
<keyword evidence="3 6" id="KW-0812">Transmembrane</keyword>
<evidence type="ECO:0000256" key="6">
    <source>
        <dbReference type="SAM" id="Phobius"/>
    </source>
</evidence>
<name>A0ABU7P936_9ACTN</name>
<organism evidence="7 8">
    <name type="scientific">Actinacidiphila polyblastidii</name>
    <dbReference type="NCBI Taxonomy" id="3110430"/>
    <lineage>
        <taxon>Bacteria</taxon>
        <taxon>Bacillati</taxon>
        <taxon>Actinomycetota</taxon>
        <taxon>Actinomycetes</taxon>
        <taxon>Kitasatosporales</taxon>
        <taxon>Streptomycetaceae</taxon>
        <taxon>Actinacidiphila</taxon>
    </lineage>
</organism>
<evidence type="ECO:0000256" key="4">
    <source>
        <dbReference type="ARBA" id="ARBA00022989"/>
    </source>
</evidence>
<dbReference type="EMBL" id="JAZEWV010000006">
    <property type="protein sequence ID" value="MEE4542320.1"/>
    <property type="molecule type" value="Genomic_DNA"/>
</dbReference>
<feature type="transmembrane region" description="Helical" evidence="6">
    <location>
        <begin position="245"/>
        <end position="264"/>
    </location>
</feature>
<evidence type="ECO:0000256" key="2">
    <source>
        <dbReference type="ARBA" id="ARBA00022475"/>
    </source>
</evidence>
<dbReference type="Pfam" id="PF13520">
    <property type="entry name" value="AA_permease_2"/>
    <property type="match status" value="1"/>
</dbReference>
<dbReference type="Proteomes" id="UP001344658">
    <property type="component" value="Unassembled WGS sequence"/>
</dbReference>
<feature type="transmembrane region" description="Helical" evidence="6">
    <location>
        <begin position="200"/>
        <end position="225"/>
    </location>
</feature>
<keyword evidence="4 6" id="KW-1133">Transmembrane helix</keyword>
<evidence type="ECO:0000256" key="3">
    <source>
        <dbReference type="ARBA" id="ARBA00022692"/>
    </source>
</evidence>
<feature type="transmembrane region" description="Helical" evidence="6">
    <location>
        <begin position="420"/>
        <end position="439"/>
    </location>
</feature>
<dbReference type="RefSeq" id="WP_330794252.1">
    <property type="nucleotide sequence ID" value="NZ_JAZEWV010000006.1"/>
</dbReference>
<accession>A0ABU7P936</accession>
<evidence type="ECO:0000256" key="5">
    <source>
        <dbReference type="ARBA" id="ARBA00023136"/>
    </source>
</evidence>
<dbReference type="Gene3D" id="1.20.1740.10">
    <property type="entry name" value="Amino acid/polyamine transporter I"/>
    <property type="match status" value="1"/>
</dbReference>
<feature type="transmembrane region" description="Helical" evidence="6">
    <location>
        <begin position="53"/>
        <end position="77"/>
    </location>
</feature>